<dbReference type="SUPFAM" id="SSF57850">
    <property type="entry name" value="RING/U-box"/>
    <property type="match status" value="1"/>
</dbReference>
<dbReference type="SMART" id="SM00589">
    <property type="entry name" value="PRY"/>
    <property type="match status" value="1"/>
</dbReference>
<dbReference type="AlphaFoldDB" id="A0AAV7B637"/>
<protein>
    <submittedName>
        <fullName evidence="13">Uncharacterized protein</fullName>
    </submittedName>
</protein>
<keyword evidence="5" id="KW-0862">Zinc</keyword>
<evidence type="ECO:0000259" key="10">
    <source>
        <dbReference type="PROSITE" id="PS50089"/>
    </source>
</evidence>
<dbReference type="InterPro" id="IPR058030">
    <property type="entry name" value="TRIM8/14/16/25/29/45/65_CC"/>
</dbReference>
<dbReference type="Pfam" id="PF13445">
    <property type="entry name" value="zf-RING_UBOX"/>
    <property type="match status" value="1"/>
</dbReference>
<comment type="caution">
    <text evidence="13">The sequence shown here is derived from an EMBL/GenBank/DDBJ whole genome shotgun (WGS) entry which is preliminary data.</text>
</comment>
<dbReference type="SMART" id="SM00184">
    <property type="entry name" value="RING"/>
    <property type="match status" value="1"/>
</dbReference>
<evidence type="ECO:0000256" key="8">
    <source>
        <dbReference type="PROSITE-ProRule" id="PRU00024"/>
    </source>
</evidence>
<keyword evidence="4" id="KW-0833">Ubl conjugation pathway</keyword>
<dbReference type="InterPro" id="IPR003649">
    <property type="entry name" value="Bbox_C"/>
</dbReference>
<dbReference type="PROSITE" id="PS50119">
    <property type="entry name" value="ZF_BBOX"/>
    <property type="match status" value="1"/>
</dbReference>
<dbReference type="InterPro" id="IPR001870">
    <property type="entry name" value="B30.2/SPRY"/>
</dbReference>
<gene>
    <name evidence="13" type="ORF">GDO81_013860</name>
</gene>
<organism evidence="13 14">
    <name type="scientific">Engystomops pustulosus</name>
    <name type="common">Tungara frog</name>
    <name type="synonym">Physalaemus pustulosus</name>
    <dbReference type="NCBI Taxonomy" id="76066"/>
    <lineage>
        <taxon>Eukaryota</taxon>
        <taxon>Metazoa</taxon>
        <taxon>Chordata</taxon>
        <taxon>Craniata</taxon>
        <taxon>Vertebrata</taxon>
        <taxon>Euteleostomi</taxon>
        <taxon>Amphibia</taxon>
        <taxon>Batrachia</taxon>
        <taxon>Anura</taxon>
        <taxon>Neobatrachia</taxon>
        <taxon>Hyloidea</taxon>
        <taxon>Leptodactylidae</taxon>
        <taxon>Leiuperinae</taxon>
        <taxon>Engystomops</taxon>
    </lineage>
</organism>
<feature type="domain" description="B box-type" evidence="11">
    <location>
        <begin position="137"/>
        <end position="178"/>
    </location>
</feature>
<dbReference type="InterPro" id="IPR051051">
    <property type="entry name" value="E3_ubiq-ligase_TRIM/RNF"/>
</dbReference>
<sequence length="530" mass="60615">MASAKVREELCCSLCLDIYSDPVCLSCGHHFCKTCIENVFLRQKETKVYSCPECRAIFKKKPELTRSRKLCNIVEHLFSDKTKQDGVILCTYCIGFNMHATKRCLLCEAFLCEEHLKVHSKSQEHVLTETNSSVLLESERKCHSHKEILKYYCYQDNISLCASCLTNGKHGTHQVNTLSNLCKYKMEELKHVLDKILLTRRNVGKQVHDLKAQVKQVQEKANELKVRTINLFVDIRKQVDELENQVLDEISRQKDDIEEKVSDNIQELEIWKDDLYQKILHIEELFGVNDAVSFLKECKLILGNATDFENNIRMEHMRIGTFNHKLDDVLISVTLQNSLNNLVHSMAKLKAKRGFHLEADCNLVMDCNTAHTTVALSQDLKTASYLKAEAKQPTLERFASSQVLSTTGFKSGEHYLEVQVSTTGYWVVGMAYATIRKTGNESLIGCNEKSWGLVMLNNNLSALHNSESKSIRIDGPLRALGIYLNYEQGQLSFYKLSNPIRHLHTFYTSFTETLLPAFYVCGNSWVRLCS</sequence>
<dbReference type="SMART" id="SM00336">
    <property type="entry name" value="BBOX"/>
    <property type="match status" value="1"/>
</dbReference>
<feature type="coiled-coil region" evidence="9">
    <location>
        <begin position="200"/>
        <end position="267"/>
    </location>
</feature>
<dbReference type="SUPFAM" id="SSF57845">
    <property type="entry name" value="B-box zinc-binding domain"/>
    <property type="match status" value="1"/>
</dbReference>
<dbReference type="SUPFAM" id="SSF49899">
    <property type="entry name" value="Concanavalin A-like lectins/glucanases"/>
    <property type="match status" value="1"/>
</dbReference>
<dbReference type="GO" id="GO:0005737">
    <property type="term" value="C:cytoplasm"/>
    <property type="evidence" value="ECO:0007669"/>
    <property type="project" value="UniProtKB-ARBA"/>
</dbReference>
<name>A0AAV7B637_ENGPU</name>
<evidence type="ECO:0000256" key="3">
    <source>
        <dbReference type="ARBA" id="ARBA00022771"/>
    </source>
</evidence>
<keyword evidence="6" id="KW-0391">Immunity</keyword>
<dbReference type="InterPro" id="IPR027370">
    <property type="entry name" value="Znf-RING_euk"/>
</dbReference>
<dbReference type="Gene3D" id="3.30.40.10">
    <property type="entry name" value="Zinc/RING finger domain, C3HC4 (zinc finger)"/>
    <property type="match status" value="1"/>
</dbReference>
<dbReference type="PANTHER" id="PTHR25465:SF41">
    <property type="entry name" value="E3 UBIQUITIN-PROTEIN LIGASE RNF135"/>
    <property type="match status" value="1"/>
</dbReference>
<dbReference type="GO" id="GO:0008270">
    <property type="term" value="F:zinc ion binding"/>
    <property type="evidence" value="ECO:0007669"/>
    <property type="project" value="UniProtKB-KW"/>
</dbReference>
<dbReference type="Pfam" id="PF00622">
    <property type="entry name" value="SPRY"/>
    <property type="match status" value="1"/>
</dbReference>
<dbReference type="PRINTS" id="PR01407">
    <property type="entry name" value="BUTYPHLNCDUF"/>
</dbReference>
<feature type="domain" description="B30.2/SPRY" evidence="12">
    <location>
        <begin position="342"/>
        <end position="530"/>
    </location>
</feature>
<dbReference type="InterPro" id="IPR043136">
    <property type="entry name" value="B30.2/SPRY_sf"/>
</dbReference>
<evidence type="ECO:0000256" key="5">
    <source>
        <dbReference type="ARBA" id="ARBA00022833"/>
    </source>
</evidence>
<feature type="domain" description="RING-type" evidence="10">
    <location>
        <begin position="12"/>
        <end position="55"/>
    </location>
</feature>
<dbReference type="PROSITE" id="PS50188">
    <property type="entry name" value="B302_SPRY"/>
    <property type="match status" value="1"/>
</dbReference>
<evidence type="ECO:0000256" key="6">
    <source>
        <dbReference type="ARBA" id="ARBA00022859"/>
    </source>
</evidence>
<evidence type="ECO:0000256" key="4">
    <source>
        <dbReference type="ARBA" id="ARBA00022786"/>
    </source>
</evidence>
<evidence type="ECO:0000256" key="2">
    <source>
        <dbReference type="ARBA" id="ARBA00022723"/>
    </source>
</evidence>
<dbReference type="SMART" id="SM00449">
    <property type="entry name" value="SPRY"/>
    <property type="match status" value="1"/>
</dbReference>
<dbReference type="SMART" id="SM00502">
    <property type="entry name" value="BBC"/>
    <property type="match status" value="1"/>
</dbReference>
<dbReference type="Gene3D" id="4.10.830.40">
    <property type="match status" value="1"/>
</dbReference>
<evidence type="ECO:0000313" key="14">
    <source>
        <dbReference type="Proteomes" id="UP000824782"/>
    </source>
</evidence>
<dbReference type="InterPro" id="IPR001841">
    <property type="entry name" value="Znf_RING"/>
</dbReference>
<evidence type="ECO:0000259" key="11">
    <source>
        <dbReference type="PROSITE" id="PS50119"/>
    </source>
</evidence>
<dbReference type="GO" id="GO:0045087">
    <property type="term" value="P:innate immune response"/>
    <property type="evidence" value="ECO:0007669"/>
    <property type="project" value="UniProtKB-KW"/>
</dbReference>
<dbReference type="Gene3D" id="3.30.160.60">
    <property type="entry name" value="Classic Zinc Finger"/>
    <property type="match status" value="1"/>
</dbReference>
<evidence type="ECO:0000259" key="12">
    <source>
        <dbReference type="PROSITE" id="PS50188"/>
    </source>
</evidence>
<evidence type="ECO:0000256" key="7">
    <source>
        <dbReference type="ARBA" id="ARBA00023054"/>
    </source>
</evidence>
<dbReference type="InterPro" id="IPR003879">
    <property type="entry name" value="Butyrophylin_SPRY"/>
</dbReference>
<dbReference type="PROSITE" id="PS00518">
    <property type="entry name" value="ZF_RING_1"/>
    <property type="match status" value="1"/>
</dbReference>
<evidence type="ECO:0000256" key="1">
    <source>
        <dbReference type="ARBA" id="ARBA00022588"/>
    </source>
</evidence>
<dbReference type="Proteomes" id="UP000824782">
    <property type="component" value="Unassembled WGS sequence"/>
</dbReference>
<keyword evidence="1" id="KW-0399">Innate immunity</keyword>
<dbReference type="Pfam" id="PF25600">
    <property type="entry name" value="TRIM_CC"/>
    <property type="match status" value="1"/>
</dbReference>
<dbReference type="Gene3D" id="2.60.120.920">
    <property type="match status" value="1"/>
</dbReference>
<dbReference type="InterPro" id="IPR017907">
    <property type="entry name" value="Znf_RING_CS"/>
</dbReference>
<dbReference type="InterPro" id="IPR013083">
    <property type="entry name" value="Znf_RING/FYVE/PHD"/>
</dbReference>
<dbReference type="PANTHER" id="PTHR25465">
    <property type="entry name" value="B-BOX DOMAIN CONTAINING"/>
    <property type="match status" value="1"/>
</dbReference>
<reference evidence="13" key="1">
    <citation type="thesis" date="2020" institute="ProQuest LLC" country="789 East Eisenhower Parkway, Ann Arbor, MI, USA">
        <title>Comparative Genomics and Chromosome Evolution.</title>
        <authorList>
            <person name="Mudd A.B."/>
        </authorList>
    </citation>
    <scope>NUCLEOTIDE SEQUENCE</scope>
    <source>
        <strain evidence="13">237g6f4</strain>
        <tissue evidence="13">Blood</tissue>
    </source>
</reference>
<dbReference type="InterPro" id="IPR006574">
    <property type="entry name" value="PRY"/>
</dbReference>
<dbReference type="CDD" id="cd12891">
    <property type="entry name" value="SPRY_PRY_C-I_2"/>
    <property type="match status" value="1"/>
</dbReference>
<evidence type="ECO:0000313" key="13">
    <source>
        <dbReference type="EMBL" id="KAG8568003.1"/>
    </source>
</evidence>
<keyword evidence="7 9" id="KW-0175">Coiled coil</keyword>
<dbReference type="InterPro" id="IPR013320">
    <property type="entry name" value="ConA-like_dom_sf"/>
</dbReference>
<dbReference type="PROSITE" id="PS50089">
    <property type="entry name" value="ZF_RING_2"/>
    <property type="match status" value="1"/>
</dbReference>
<keyword evidence="2" id="KW-0479">Metal-binding</keyword>
<keyword evidence="14" id="KW-1185">Reference proteome</keyword>
<evidence type="ECO:0000256" key="9">
    <source>
        <dbReference type="SAM" id="Coils"/>
    </source>
</evidence>
<dbReference type="InterPro" id="IPR000315">
    <property type="entry name" value="Znf_B-box"/>
</dbReference>
<keyword evidence="3 8" id="KW-0863">Zinc-finger</keyword>
<accession>A0AAV7B637</accession>
<dbReference type="Pfam" id="PF00643">
    <property type="entry name" value="zf-B_box"/>
    <property type="match status" value="1"/>
</dbReference>
<dbReference type="EMBL" id="WNYA01000006">
    <property type="protein sequence ID" value="KAG8568003.1"/>
    <property type="molecule type" value="Genomic_DNA"/>
</dbReference>
<proteinExistence type="predicted"/>
<dbReference type="InterPro" id="IPR003877">
    <property type="entry name" value="SPRY_dom"/>
</dbReference>